<feature type="signal peptide" evidence="1">
    <location>
        <begin position="1"/>
        <end position="25"/>
    </location>
</feature>
<feature type="chain" id="PRO_5024981696" description="DUF3558 domain-containing protein" evidence="1">
    <location>
        <begin position="26"/>
        <end position="178"/>
    </location>
</feature>
<dbReference type="Proteomes" id="UP000325211">
    <property type="component" value="Chromosome"/>
</dbReference>
<evidence type="ECO:0000256" key="1">
    <source>
        <dbReference type="SAM" id="SignalP"/>
    </source>
</evidence>
<evidence type="ECO:0008006" key="4">
    <source>
        <dbReference type="Google" id="ProtNLM"/>
    </source>
</evidence>
<dbReference type="OrthoDB" id="4233809at2"/>
<sequence length="178" mass="19105">MSKSLRLAVTSAVAVLLLSGCGSEADGAVPEALCGTPVDSGLSRPLLEPLGKVTEVNRVERAKPQTAPCDVYVARERALDFRFAWHKGSAGDLLRTATESATIYRLTDPKRVDMGFQDSVLGNEGAIATTACKTPAGDHFTLRVFAKRADPMKSDLRPAIDAFMRTYMAETVKTLNCA</sequence>
<dbReference type="EMBL" id="CP029190">
    <property type="protein sequence ID" value="QES47928.1"/>
    <property type="molecule type" value="Genomic_DNA"/>
</dbReference>
<name>A0A5P2D1L3_STRVZ</name>
<reference evidence="2 3" key="1">
    <citation type="submission" date="2018-05" db="EMBL/GenBank/DDBJ databases">
        <title>Streptomyces venezuelae.</title>
        <authorList>
            <person name="Kim W."/>
            <person name="Lee N."/>
            <person name="Cho B.-K."/>
        </authorList>
    </citation>
    <scope>NUCLEOTIDE SEQUENCE [LARGE SCALE GENOMIC DNA]</scope>
    <source>
        <strain evidence="2 3">ATCC 21782</strain>
    </source>
</reference>
<keyword evidence="1" id="KW-0732">Signal</keyword>
<organism evidence="2 3">
    <name type="scientific">Streptomyces venezuelae</name>
    <dbReference type="NCBI Taxonomy" id="54571"/>
    <lineage>
        <taxon>Bacteria</taxon>
        <taxon>Bacillati</taxon>
        <taxon>Actinomycetota</taxon>
        <taxon>Actinomycetes</taxon>
        <taxon>Kitasatosporales</taxon>
        <taxon>Streptomycetaceae</taxon>
        <taxon>Streptomyces</taxon>
    </lineage>
</organism>
<protein>
    <recommendedName>
        <fullName evidence="4">DUF3558 domain-containing protein</fullName>
    </recommendedName>
</protein>
<accession>A0A5P2D1L3</accession>
<dbReference type="PROSITE" id="PS51257">
    <property type="entry name" value="PROKAR_LIPOPROTEIN"/>
    <property type="match status" value="1"/>
</dbReference>
<dbReference type="RefSeq" id="WP_150207053.1">
    <property type="nucleotide sequence ID" value="NZ_CP029190.1"/>
</dbReference>
<proteinExistence type="predicted"/>
<evidence type="ECO:0000313" key="2">
    <source>
        <dbReference type="EMBL" id="QES47928.1"/>
    </source>
</evidence>
<dbReference type="AlphaFoldDB" id="A0A5P2D1L3"/>
<evidence type="ECO:0000313" key="3">
    <source>
        <dbReference type="Proteomes" id="UP000325211"/>
    </source>
</evidence>
<gene>
    <name evidence="2" type="ORF">DEJ50_09035</name>
</gene>